<organism evidence="2 3">
    <name type="scientific">Mucilaginibacter rubeus</name>
    <dbReference type="NCBI Taxonomy" id="2027860"/>
    <lineage>
        <taxon>Bacteria</taxon>
        <taxon>Pseudomonadati</taxon>
        <taxon>Bacteroidota</taxon>
        <taxon>Sphingobacteriia</taxon>
        <taxon>Sphingobacteriales</taxon>
        <taxon>Sphingobacteriaceae</taxon>
        <taxon>Mucilaginibacter</taxon>
    </lineage>
</organism>
<name>A0A5C1HZW2_9SPHI</name>
<dbReference type="NCBIfam" id="TIGR02117">
    <property type="entry name" value="chp_urease_rgn"/>
    <property type="match status" value="1"/>
</dbReference>
<sequence>MKTITKIAKVILRLVLGFVAFVLFYLFAAFIFSVWSVKKEAKTSNDVAIYILTNGDHTDIVVPVKNAVTDWSKEISYQNTISRDTTARYLAIGWGDKGFYLSTPTWADLKFSTAFKAAFALSTSAIHATYYQSMPESNDCKKIMISNEQYKRLIAFVDDSFKRDAAGNIINIKTNANYDKNDAFYEANRKYNMFYTCNTWANNALKSCGQTACVWTPFDRGIFYHYR</sequence>
<dbReference type="EMBL" id="CP043450">
    <property type="protein sequence ID" value="QEM11183.1"/>
    <property type="molecule type" value="Genomic_DNA"/>
</dbReference>
<dbReference type="AlphaFoldDB" id="A0A5C1HZW2"/>
<proteinExistence type="predicted"/>
<evidence type="ECO:0000313" key="3">
    <source>
        <dbReference type="Proteomes" id="UP000251402"/>
    </source>
</evidence>
<accession>A0A5C1HZW2</accession>
<keyword evidence="1" id="KW-0812">Transmembrane</keyword>
<gene>
    <name evidence="2" type="ORF">DEO27_014525</name>
</gene>
<reference evidence="2" key="1">
    <citation type="submission" date="2019-08" db="EMBL/GenBank/DDBJ databases">
        <title>Comparative genome analysis confer to the adaptation heavy metal polluted environment.</title>
        <authorList>
            <person name="Li Y."/>
        </authorList>
    </citation>
    <scope>NUCLEOTIDE SEQUENCE [LARGE SCALE GENOMIC DNA]</scope>
    <source>
        <strain evidence="2">P1</strain>
    </source>
</reference>
<dbReference type="OrthoDB" id="211174at2"/>
<dbReference type="RefSeq" id="WP_112573726.1">
    <property type="nucleotide sequence ID" value="NZ_CP043450.1"/>
</dbReference>
<evidence type="ECO:0000256" key="1">
    <source>
        <dbReference type="SAM" id="Phobius"/>
    </source>
</evidence>
<feature type="transmembrane region" description="Helical" evidence="1">
    <location>
        <begin position="12"/>
        <end position="35"/>
    </location>
</feature>
<keyword evidence="1" id="KW-1133">Transmembrane helix</keyword>
<dbReference type="KEGG" id="mrub:DEO27_014525"/>
<dbReference type="Pfam" id="PF09601">
    <property type="entry name" value="DUF2459"/>
    <property type="match status" value="1"/>
</dbReference>
<keyword evidence="1" id="KW-0472">Membrane</keyword>
<evidence type="ECO:0000313" key="2">
    <source>
        <dbReference type="EMBL" id="QEM11183.1"/>
    </source>
</evidence>
<dbReference type="InterPro" id="IPR011727">
    <property type="entry name" value="CHP02117"/>
</dbReference>
<protein>
    <submittedName>
        <fullName evidence="2">TIGR02117 family protein</fullName>
    </submittedName>
</protein>
<dbReference type="Proteomes" id="UP000251402">
    <property type="component" value="Chromosome"/>
</dbReference>
<keyword evidence="3" id="KW-1185">Reference proteome</keyword>